<dbReference type="OrthoDB" id="420187at2759"/>
<comment type="caution">
    <text evidence="3">The sequence shown here is derived from an EMBL/GenBank/DDBJ whole genome shotgun (WGS) entry which is preliminary data.</text>
</comment>
<feature type="compositionally biased region" description="Low complexity" evidence="1">
    <location>
        <begin position="171"/>
        <end position="199"/>
    </location>
</feature>
<reference evidence="3" key="1">
    <citation type="journal article" date="2020" name="bioRxiv">
        <title>Comparative genomics of Chlamydomonas.</title>
        <authorList>
            <person name="Craig R.J."/>
            <person name="Hasan A.R."/>
            <person name="Ness R.W."/>
            <person name="Keightley P.D."/>
        </authorList>
    </citation>
    <scope>NUCLEOTIDE SEQUENCE</scope>
    <source>
        <strain evidence="3">CCAP 11/70</strain>
    </source>
</reference>
<keyword evidence="4" id="KW-1185">Reference proteome</keyword>
<evidence type="ECO:0000256" key="2">
    <source>
        <dbReference type="SAM" id="Phobius"/>
    </source>
</evidence>
<protein>
    <submittedName>
        <fullName evidence="3">Uncharacterized protein</fullName>
    </submittedName>
</protein>
<accession>A0A836C273</accession>
<organism evidence="3 4">
    <name type="scientific">Edaphochlamys debaryana</name>
    <dbReference type="NCBI Taxonomy" id="47281"/>
    <lineage>
        <taxon>Eukaryota</taxon>
        <taxon>Viridiplantae</taxon>
        <taxon>Chlorophyta</taxon>
        <taxon>core chlorophytes</taxon>
        <taxon>Chlorophyceae</taxon>
        <taxon>CS clade</taxon>
        <taxon>Chlamydomonadales</taxon>
        <taxon>Chlamydomonadales incertae sedis</taxon>
        <taxon>Edaphochlamys</taxon>
    </lineage>
</organism>
<dbReference type="EMBL" id="JAEHOE010000013">
    <property type="protein sequence ID" value="KAG2497545.1"/>
    <property type="molecule type" value="Genomic_DNA"/>
</dbReference>
<feature type="region of interest" description="Disordered" evidence="1">
    <location>
        <begin position="1"/>
        <end position="31"/>
    </location>
</feature>
<proteinExistence type="predicted"/>
<evidence type="ECO:0000313" key="4">
    <source>
        <dbReference type="Proteomes" id="UP000612055"/>
    </source>
</evidence>
<feature type="region of interest" description="Disordered" evidence="1">
    <location>
        <begin position="138"/>
        <end position="205"/>
    </location>
</feature>
<feature type="compositionally biased region" description="Pro residues" evidence="1">
    <location>
        <begin position="141"/>
        <end position="153"/>
    </location>
</feature>
<sequence length="243" mass="25421">MARTGSYLPVPSSEPDQGRSPGAGAGADGTETTWAELRKISPRAAVGQFIDLRVETRPVPQFRWACDVYDKAGDVGRLAFHLEGQGAEGGMPPVPGLGPGAVVRWRNPRFHTFLDDTTGGRIEDADLPYMRVVRYVGEPDTAPPAPPAPPAPADDPSSPRASPSPSPSPKAGPALRARAGAAAKAPPKAEAPPKAKAASGSGGAVGQLPESWVEGVLPYVVPFALFVVACLVYFLRRATQWKA</sequence>
<evidence type="ECO:0000313" key="3">
    <source>
        <dbReference type="EMBL" id="KAG2497545.1"/>
    </source>
</evidence>
<evidence type="ECO:0000256" key="1">
    <source>
        <dbReference type="SAM" id="MobiDB-lite"/>
    </source>
</evidence>
<dbReference type="Proteomes" id="UP000612055">
    <property type="component" value="Unassembled WGS sequence"/>
</dbReference>
<gene>
    <name evidence="3" type="ORF">HYH03_004292</name>
</gene>
<keyword evidence="2" id="KW-0812">Transmembrane</keyword>
<keyword evidence="2" id="KW-0472">Membrane</keyword>
<name>A0A836C273_9CHLO</name>
<feature type="transmembrane region" description="Helical" evidence="2">
    <location>
        <begin position="216"/>
        <end position="235"/>
    </location>
</feature>
<keyword evidence="2" id="KW-1133">Transmembrane helix</keyword>
<dbReference type="AlphaFoldDB" id="A0A836C273"/>